<evidence type="ECO:0000313" key="2">
    <source>
        <dbReference type="Proteomes" id="UP000308836"/>
    </source>
</evidence>
<reference evidence="1" key="1">
    <citation type="submission" date="2019-04" db="EMBL/GenBank/DDBJ databases">
        <title>Microbes associate with the intestines of laboratory mice.</title>
        <authorList>
            <person name="Navarre W."/>
            <person name="Wong E."/>
            <person name="Huang K."/>
            <person name="Tropini C."/>
            <person name="Ng K."/>
            <person name="Yu B."/>
        </authorList>
    </citation>
    <scope>NUCLEOTIDE SEQUENCE</scope>
    <source>
        <strain evidence="1">NM09_H32</strain>
    </source>
</reference>
<sequence>MKKNEQYTVECLSLTDLGAGVCKVDGQVVYVYDFLPGEQADIRIIKTYSKYAIGKVVALHKKSEARTDPVCPVAKRCGGCQMQSVRYEAQCGFKNKWMRDLFKDGDVRPILPAKEPLFYRNKAQFPVSVQNGQVEMGFYRPRSNTIVDTTQCWIQSRPINEIFAWIKTHLSIAQAEALRHVMIRVSSQTGEAQVVWIGRENIGLDDLTARMVERFPAIQSVVFNENRRADNVILGETYTVLHGRDWIEERCMGNRVKLHFKAFFQVDPAQMEALYQTAIDLADFQGDETCVELYAGTGTIGMAMAGHVKEVVGVEIVPEAVENANENVRWNGLENCRYVCQDATAFVGEYAGACDVLVVDPPRKGMSEEGICHIEKLDPEKIIYISCNPKTLRRDVERLAQSGYRCEIIQPVDMFPYTTGIECVARIVKERE</sequence>
<keyword evidence="1" id="KW-0489">Methyltransferase</keyword>
<keyword evidence="1" id="KW-0808">Transferase</keyword>
<accession>A0AC61R904</accession>
<dbReference type="EC" id="2.1.1.190" evidence="1"/>
<dbReference type="Proteomes" id="UP000308836">
    <property type="component" value="Unassembled WGS sequence"/>
</dbReference>
<organism evidence="1 2">
    <name type="scientific">Dubosiella muris</name>
    <dbReference type="NCBI Taxonomy" id="3038133"/>
    <lineage>
        <taxon>Bacteria</taxon>
        <taxon>Bacillati</taxon>
        <taxon>Bacillota</taxon>
        <taxon>Erysipelotrichia</taxon>
        <taxon>Erysipelotrichales</taxon>
        <taxon>Erysipelotrichaceae</taxon>
        <taxon>Dubosiella</taxon>
    </lineage>
</organism>
<protein>
    <submittedName>
        <fullName evidence="1">23S rRNA (Uracil(1939)-C(5))-methyltransferase RlmD</fullName>
        <ecNumber evidence="1">2.1.1.190</ecNumber>
    </submittedName>
</protein>
<name>A0AC61R904_9FIRM</name>
<evidence type="ECO:0000313" key="1">
    <source>
        <dbReference type="EMBL" id="TGY66722.1"/>
    </source>
</evidence>
<proteinExistence type="predicted"/>
<dbReference type="EMBL" id="SRYG01000004">
    <property type="protein sequence ID" value="TGY66722.1"/>
    <property type="molecule type" value="Genomic_DNA"/>
</dbReference>
<gene>
    <name evidence="1" type="primary">rlmD</name>
    <name evidence="1" type="ORF">E5336_02730</name>
</gene>
<comment type="caution">
    <text evidence="1">The sequence shown here is derived from an EMBL/GenBank/DDBJ whole genome shotgun (WGS) entry which is preliminary data.</text>
</comment>
<keyword evidence="2" id="KW-1185">Reference proteome</keyword>